<proteinExistence type="predicted"/>
<sequence>MRLQLSNALQTTGCCAPGLHNPSPCKPQRHAQDKCQRIDANWALQTSVLSRPTCVMNEQYFCPWSLYSLIILSGNRLAAAVRCQVCRMHVVENALLRIVDWTHISQRKPANGPGSSALRFEMITGLLGCGSLIPCPLWWVGLVDSRSGCAIATYTKWDYGGSRESDTRKHIAEGGV</sequence>
<evidence type="ECO:0000313" key="1">
    <source>
        <dbReference type="EMBL" id="KAE8346256.1"/>
    </source>
</evidence>
<organism evidence="1">
    <name type="scientific">Aspergillus arachidicola</name>
    <dbReference type="NCBI Taxonomy" id="656916"/>
    <lineage>
        <taxon>Eukaryota</taxon>
        <taxon>Fungi</taxon>
        <taxon>Dikarya</taxon>
        <taxon>Ascomycota</taxon>
        <taxon>Pezizomycotina</taxon>
        <taxon>Eurotiomycetes</taxon>
        <taxon>Eurotiomycetidae</taxon>
        <taxon>Eurotiales</taxon>
        <taxon>Aspergillaceae</taxon>
        <taxon>Aspergillus</taxon>
        <taxon>Aspergillus subgen. Circumdati</taxon>
    </lineage>
</organism>
<reference evidence="1" key="1">
    <citation type="submission" date="2019-04" db="EMBL/GenBank/DDBJ databases">
        <title>Friends and foes A comparative genomics study of 23 Aspergillus species from section Flavi.</title>
        <authorList>
            <consortium name="DOE Joint Genome Institute"/>
            <person name="Kjaerbolling I."/>
            <person name="Vesth T."/>
            <person name="Frisvad J.C."/>
            <person name="Nybo J.L."/>
            <person name="Theobald S."/>
            <person name="Kildgaard S."/>
            <person name="Isbrandt T."/>
            <person name="Kuo A."/>
            <person name="Sato A."/>
            <person name="Lyhne E.K."/>
            <person name="Kogle M.E."/>
            <person name="Wiebenga A."/>
            <person name="Kun R.S."/>
            <person name="Lubbers R.J."/>
            <person name="Makela M.R."/>
            <person name="Barry K."/>
            <person name="Chovatia M."/>
            <person name="Clum A."/>
            <person name="Daum C."/>
            <person name="Haridas S."/>
            <person name="He G."/>
            <person name="LaButti K."/>
            <person name="Lipzen A."/>
            <person name="Mondo S."/>
            <person name="Riley R."/>
            <person name="Salamov A."/>
            <person name="Simmons B.A."/>
            <person name="Magnuson J.K."/>
            <person name="Henrissat B."/>
            <person name="Mortensen U.H."/>
            <person name="Larsen T.O."/>
            <person name="Devries R.P."/>
            <person name="Grigoriev I.V."/>
            <person name="Machida M."/>
            <person name="Baker S.E."/>
            <person name="Andersen M.R."/>
        </authorList>
    </citation>
    <scope>NUCLEOTIDE SEQUENCE</scope>
    <source>
        <strain evidence="1">CBS 117612</strain>
    </source>
</reference>
<gene>
    <name evidence="1" type="ORF">BDV24DRAFT_123598</name>
</gene>
<name>A0A5N6YNR3_9EURO</name>
<accession>A0A5N6YNR3</accession>
<dbReference type="EMBL" id="ML737116">
    <property type="protein sequence ID" value="KAE8346256.1"/>
    <property type="molecule type" value="Genomic_DNA"/>
</dbReference>
<protein>
    <submittedName>
        <fullName evidence="1">Uncharacterized protein</fullName>
    </submittedName>
</protein>
<dbReference type="AlphaFoldDB" id="A0A5N6YNR3"/>
<dbReference type="Proteomes" id="UP000325558">
    <property type="component" value="Unassembled WGS sequence"/>
</dbReference>